<feature type="compositionally biased region" description="Polar residues" evidence="1">
    <location>
        <begin position="8"/>
        <end position="19"/>
    </location>
</feature>
<evidence type="ECO:0000256" key="1">
    <source>
        <dbReference type="SAM" id="MobiDB-lite"/>
    </source>
</evidence>
<proteinExistence type="predicted"/>
<gene>
    <name evidence="2" type="ORF">MERR_LOCUS7839</name>
</gene>
<name>A0A6D2I324_9BRAS</name>
<feature type="region of interest" description="Disordered" evidence="1">
    <location>
        <begin position="1"/>
        <end position="48"/>
    </location>
</feature>
<reference evidence="2" key="1">
    <citation type="submission" date="2020-01" db="EMBL/GenBank/DDBJ databases">
        <authorList>
            <person name="Mishra B."/>
        </authorList>
    </citation>
    <scope>NUCLEOTIDE SEQUENCE [LARGE SCALE GENOMIC DNA]</scope>
</reference>
<feature type="compositionally biased region" description="Basic and acidic residues" evidence="1">
    <location>
        <begin position="70"/>
        <end position="86"/>
    </location>
</feature>
<comment type="caution">
    <text evidence="2">The sequence shown here is derived from an EMBL/GenBank/DDBJ whole genome shotgun (WGS) entry which is preliminary data.</text>
</comment>
<evidence type="ECO:0000313" key="2">
    <source>
        <dbReference type="EMBL" id="CAA7020604.1"/>
    </source>
</evidence>
<evidence type="ECO:0000313" key="3">
    <source>
        <dbReference type="Proteomes" id="UP000467841"/>
    </source>
</evidence>
<dbReference type="EMBL" id="CACVBM020000555">
    <property type="protein sequence ID" value="CAA7020604.1"/>
    <property type="molecule type" value="Genomic_DNA"/>
</dbReference>
<sequence>MPAVDSIVSDSCDTNMSSGGPNGVDGNCDSDRQQSMDGELQLPKAAEAATGPEFRHNYVDHAQQAVQRQQQDELARQRAAEAANRR</sequence>
<dbReference type="Proteomes" id="UP000467841">
    <property type="component" value="Unassembled WGS sequence"/>
</dbReference>
<accession>A0A6D2I324</accession>
<organism evidence="2 3">
    <name type="scientific">Microthlaspi erraticum</name>
    <dbReference type="NCBI Taxonomy" id="1685480"/>
    <lineage>
        <taxon>Eukaryota</taxon>
        <taxon>Viridiplantae</taxon>
        <taxon>Streptophyta</taxon>
        <taxon>Embryophyta</taxon>
        <taxon>Tracheophyta</taxon>
        <taxon>Spermatophyta</taxon>
        <taxon>Magnoliopsida</taxon>
        <taxon>eudicotyledons</taxon>
        <taxon>Gunneridae</taxon>
        <taxon>Pentapetalae</taxon>
        <taxon>rosids</taxon>
        <taxon>malvids</taxon>
        <taxon>Brassicales</taxon>
        <taxon>Brassicaceae</taxon>
        <taxon>Coluteocarpeae</taxon>
        <taxon>Microthlaspi</taxon>
    </lineage>
</organism>
<feature type="region of interest" description="Disordered" evidence="1">
    <location>
        <begin position="64"/>
        <end position="86"/>
    </location>
</feature>
<protein>
    <submittedName>
        <fullName evidence="2">Uncharacterized protein</fullName>
    </submittedName>
</protein>
<dbReference type="AlphaFoldDB" id="A0A6D2I324"/>
<keyword evidence="3" id="KW-1185">Reference proteome</keyword>